<evidence type="ECO:0000256" key="5">
    <source>
        <dbReference type="ARBA" id="ARBA00023002"/>
    </source>
</evidence>
<dbReference type="CTD" id="20247401"/>
<comment type="similarity">
    <text evidence="2">Belongs to the MSOX/MTOX family.</text>
</comment>
<dbReference type="Pfam" id="PF01266">
    <property type="entry name" value="DAO"/>
    <property type="match status" value="1"/>
</dbReference>
<accession>V4AJP3</accession>
<dbReference type="OMA" id="FYMFPPN"/>
<keyword evidence="4" id="KW-0274">FAD</keyword>
<keyword evidence="3" id="KW-0285">Flavoprotein</keyword>
<reference evidence="7 8" key="1">
    <citation type="journal article" date="2013" name="Nature">
        <title>Insights into bilaterian evolution from three spiralian genomes.</title>
        <authorList>
            <person name="Simakov O."/>
            <person name="Marletaz F."/>
            <person name="Cho S.J."/>
            <person name="Edsinger-Gonzales E."/>
            <person name="Havlak P."/>
            <person name="Hellsten U."/>
            <person name="Kuo D.H."/>
            <person name="Larsson T."/>
            <person name="Lv J."/>
            <person name="Arendt D."/>
            <person name="Savage R."/>
            <person name="Osoegawa K."/>
            <person name="de Jong P."/>
            <person name="Grimwood J."/>
            <person name="Chapman J.A."/>
            <person name="Shapiro H."/>
            <person name="Aerts A."/>
            <person name="Otillar R.P."/>
            <person name="Terry A.Y."/>
            <person name="Boore J.L."/>
            <person name="Grigoriev I.V."/>
            <person name="Lindberg D.R."/>
            <person name="Seaver E.C."/>
            <person name="Weisblat D.A."/>
            <person name="Putnam N.H."/>
            <person name="Rokhsar D.S."/>
        </authorList>
    </citation>
    <scope>NUCLEOTIDE SEQUENCE [LARGE SCALE GENOMIC DNA]</scope>
</reference>
<dbReference type="Gene3D" id="3.30.9.10">
    <property type="entry name" value="D-Amino Acid Oxidase, subunit A, domain 2"/>
    <property type="match status" value="1"/>
</dbReference>
<dbReference type="AlphaFoldDB" id="V4AJP3"/>
<dbReference type="GO" id="GO:0050660">
    <property type="term" value="F:flavin adenine dinucleotide binding"/>
    <property type="evidence" value="ECO:0007669"/>
    <property type="project" value="InterPro"/>
</dbReference>
<protein>
    <recommendedName>
        <fullName evidence="6">FAD dependent oxidoreductase domain-containing protein</fullName>
    </recommendedName>
</protein>
<dbReference type="HOGENOM" id="CLU_007884_2_1_1"/>
<dbReference type="InterPro" id="IPR006076">
    <property type="entry name" value="FAD-dep_OxRdtase"/>
</dbReference>
<dbReference type="KEGG" id="lgi:LOTGIDRAFT_227305"/>
<dbReference type="PANTHER" id="PTHR10961:SF7">
    <property type="entry name" value="FAD DEPENDENT OXIDOREDUCTASE DOMAIN-CONTAINING PROTEIN"/>
    <property type="match status" value="1"/>
</dbReference>
<dbReference type="RefSeq" id="XP_009054388.1">
    <property type="nucleotide sequence ID" value="XM_009056140.1"/>
</dbReference>
<evidence type="ECO:0000259" key="6">
    <source>
        <dbReference type="Pfam" id="PF01266"/>
    </source>
</evidence>
<keyword evidence="5" id="KW-0560">Oxidoreductase</keyword>
<dbReference type="InterPro" id="IPR045170">
    <property type="entry name" value="MTOX"/>
</dbReference>
<dbReference type="SUPFAM" id="SSF54373">
    <property type="entry name" value="FAD-linked reductases, C-terminal domain"/>
    <property type="match status" value="1"/>
</dbReference>
<dbReference type="EMBL" id="KB201716">
    <property type="protein sequence ID" value="ESO94925.1"/>
    <property type="molecule type" value="Genomic_DNA"/>
</dbReference>
<sequence length="422" mass="47421">MESRSTWFDEGRRHFDYIVIGCGGIGSATVYWLSKQVKGDVLGIEQFKLGHVNGGSQDHSRIIRLSYPDDRYTKLAPHTYQTWNEVEQESGMKIVYKCGGLNMAKIGEGDHIINSFAAAMDRANIQYERLNKTELERKFPQFELKEDVVSLYQKDSGLVDAAVANSTHQQLARGHGASIISNCAVIRLYRNTLGQMTVKTTRGKFTCRRVIVTAGAWINQILGSVGVNLPITVTQENVTYFASPHSKLFSKERFPIFIYHAPNYNYYQIPIHGNSSTKIGIDAVGKTVTPTTRDFTPCPEREQNVIEFMNKIAPKIITLICFLFQFLGPIMETKCCLYAMTPDRHFVIDTCHRTGYSDVIVCNGAGHAFKWASLLGKILSQLAIDGKTQYDISSFTMDREALTNPNYKPHFHLTGLPVPAKL</sequence>
<keyword evidence="8" id="KW-1185">Reference proteome</keyword>
<evidence type="ECO:0000313" key="8">
    <source>
        <dbReference type="Proteomes" id="UP000030746"/>
    </source>
</evidence>
<evidence type="ECO:0000256" key="1">
    <source>
        <dbReference type="ARBA" id="ARBA00001974"/>
    </source>
</evidence>
<evidence type="ECO:0000256" key="2">
    <source>
        <dbReference type="ARBA" id="ARBA00010989"/>
    </source>
</evidence>
<dbReference type="FunFam" id="3.50.50.60:FF:001076">
    <property type="entry name" value="Uncharacterized protein"/>
    <property type="match status" value="1"/>
</dbReference>
<proteinExistence type="inferred from homology"/>
<evidence type="ECO:0000256" key="3">
    <source>
        <dbReference type="ARBA" id="ARBA00022630"/>
    </source>
</evidence>
<dbReference type="PANTHER" id="PTHR10961">
    <property type="entry name" value="PEROXISOMAL SARCOSINE OXIDASE"/>
    <property type="match status" value="1"/>
</dbReference>
<dbReference type="SUPFAM" id="SSF51905">
    <property type="entry name" value="FAD/NAD(P)-binding domain"/>
    <property type="match status" value="1"/>
</dbReference>
<name>V4AJP3_LOTGI</name>
<dbReference type="InterPro" id="IPR036188">
    <property type="entry name" value="FAD/NAD-bd_sf"/>
</dbReference>
<dbReference type="STRING" id="225164.V4AJP3"/>
<evidence type="ECO:0000256" key="4">
    <source>
        <dbReference type="ARBA" id="ARBA00022827"/>
    </source>
</evidence>
<dbReference type="Gene3D" id="3.50.50.60">
    <property type="entry name" value="FAD/NAD(P)-binding domain"/>
    <property type="match status" value="1"/>
</dbReference>
<dbReference type="OrthoDB" id="424974at2759"/>
<comment type="cofactor">
    <cofactor evidence="1">
        <name>FAD</name>
        <dbReference type="ChEBI" id="CHEBI:57692"/>
    </cofactor>
</comment>
<evidence type="ECO:0000313" key="7">
    <source>
        <dbReference type="EMBL" id="ESO94925.1"/>
    </source>
</evidence>
<gene>
    <name evidence="7" type="ORF">LOTGIDRAFT_227305</name>
</gene>
<feature type="domain" description="FAD dependent oxidoreductase" evidence="6">
    <location>
        <begin position="16"/>
        <end position="382"/>
    </location>
</feature>
<organism evidence="7 8">
    <name type="scientific">Lottia gigantea</name>
    <name type="common">Giant owl limpet</name>
    <dbReference type="NCBI Taxonomy" id="225164"/>
    <lineage>
        <taxon>Eukaryota</taxon>
        <taxon>Metazoa</taxon>
        <taxon>Spiralia</taxon>
        <taxon>Lophotrochozoa</taxon>
        <taxon>Mollusca</taxon>
        <taxon>Gastropoda</taxon>
        <taxon>Patellogastropoda</taxon>
        <taxon>Lottioidea</taxon>
        <taxon>Lottiidae</taxon>
        <taxon>Lottia</taxon>
    </lineage>
</organism>
<dbReference type="GO" id="GO:0008115">
    <property type="term" value="F:sarcosine oxidase activity"/>
    <property type="evidence" value="ECO:0007669"/>
    <property type="project" value="TreeGrafter"/>
</dbReference>
<dbReference type="GeneID" id="20247401"/>
<dbReference type="Proteomes" id="UP000030746">
    <property type="component" value="Unassembled WGS sequence"/>
</dbReference>
<dbReference type="NCBIfam" id="NF008425">
    <property type="entry name" value="PRK11259.1"/>
    <property type="match status" value="1"/>
</dbReference>